<dbReference type="EMBL" id="JARBJD010000035">
    <property type="protein sequence ID" value="KAK2958708.1"/>
    <property type="molecule type" value="Genomic_DNA"/>
</dbReference>
<feature type="compositionally biased region" description="Basic and acidic residues" evidence="1">
    <location>
        <begin position="317"/>
        <end position="331"/>
    </location>
</feature>
<comment type="caution">
    <text evidence="2">The sequence shown here is derived from an EMBL/GenBank/DDBJ whole genome shotgun (WGS) entry which is preliminary data.</text>
</comment>
<sequence>MVFELTPIEQVCSVILHFSRCVDLSHRERHGRQNAGSEGVLIKGVVCPKLVVSGARDASTERKKGLSETSCGEDVVPPSTSSLLGQFGGLDSVGGKGEAAVVLNVWISDNRRNRAPADRIERGWFVDGSLPFHPCCQSDEKHECPIGADLCFELVTVTSLPPELLTATIIRSHPPSSSAHHSPSPSSSQCHRSGTVSGEAAMCLASPHQSVCSARFLTLHTPLLLPRSHHPSSASSTSQMAPIHSHPSLASLLSNPTSMERLQGFDLPLPDNPIGEGVHARHPSHLDHLALAVSNPSQRHQVRHVDRSSRCAYSICRRGDPVNDGDEKNGDDGLECIEG</sequence>
<evidence type="ECO:0000256" key="1">
    <source>
        <dbReference type="SAM" id="MobiDB-lite"/>
    </source>
</evidence>
<feature type="region of interest" description="Disordered" evidence="1">
    <location>
        <begin position="317"/>
        <end position="339"/>
    </location>
</feature>
<protein>
    <submittedName>
        <fullName evidence="2">Uncharacterized protein</fullName>
    </submittedName>
</protein>
<feature type="compositionally biased region" description="Low complexity" evidence="1">
    <location>
        <begin position="173"/>
        <end position="188"/>
    </location>
</feature>
<gene>
    <name evidence="2" type="ORF">BLNAU_6211</name>
</gene>
<feature type="region of interest" description="Disordered" evidence="1">
    <location>
        <begin position="173"/>
        <end position="193"/>
    </location>
</feature>
<organism evidence="2 3">
    <name type="scientific">Blattamonas nauphoetae</name>
    <dbReference type="NCBI Taxonomy" id="2049346"/>
    <lineage>
        <taxon>Eukaryota</taxon>
        <taxon>Metamonada</taxon>
        <taxon>Preaxostyla</taxon>
        <taxon>Oxymonadida</taxon>
        <taxon>Blattamonas</taxon>
    </lineage>
</organism>
<reference evidence="2 3" key="1">
    <citation type="journal article" date="2022" name="bioRxiv">
        <title>Genomics of Preaxostyla Flagellates Illuminates Evolutionary Transitions and the Path Towards Mitochondrial Loss.</title>
        <authorList>
            <person name="Novak L.V.F."/>
            <person name="Treitli S.C."/>
            <person name="Pyrih J."/>
            <person name="Halakuc P."/>
            <person name="Pipaliya S.V."/>
            <person name="Vacek V."/>
            <person name="Brzon O."/>
            <person name="Soukal P."/>
            <person name="Eme L."/>
            <person name="Dacks J.B."/>
            <person name="Karnkowska A."/>
            <person name="Elias M."/>
            <person name="Hampl V."/>
        </authorList>
    </citation>
    <scope>NUCLEOTIDE SEQUENCE [LARGE SCALE GENOMIC DNA]</scope>
    <source>
        <strain evidence="2">NAU3</strain>
        <tissue evidence="2">Gut</tissue>
    </source>
</reference>
<proteinExistence type="predicted"/>
<keyword evidence="3" id="KW-1185">Reference proteome</keyword>
<evidence type="ECO:0000313" key="3">
    <source>
        <dbReference type="Proteomes" id="UP001281761"/>
    </source>
</evidence>
<evidence type="ECO:0000313" key="2">
    <source>
        <dbReference type="EMBL" id="KAK2958708.1"/>
    </source>
</evidence>
<accession>A0ABQ9Y4P5</accession>
<name>A0ABQ9Y4P5_9EUKA</name>
<dbReference type="Proteomes" id="UP001281761">
    <property type="component" value="Unassembled WGS sequence"/>
</dbReference>